<evidence type="ECO:0000256" key="3">
    <source>
        <dbReference type="ARBA" id="ARBA00022989"/>
    </source>
</evidence>
<keyword evidence="7" id="KW-1185">Reference proteome</keyword>
<feature type="transmembrane region" description="Helical" evidence="5">
    <location>
        <begin position="6"/>
        <end position="25"/>
    </location>
</feature>
<dbReference type="Proteomes" id="UP000307541">
    <property type="component" value="Unassembled WGS sequence"/>
</dbReference>
<evidence type="ECO:0000313" key="7">
    <source>
        <dbReference type="Proteomes" id="UP000307541"/>
    </source>
</evidence>
<name>A0A4T2A1Q0_9PSED</name>
<dbReference type="SUPFAM" id="SSF161084">
    <property type="entry name" value="MAPEG domain-like"/>
    <property type="match status" value="1"/>
</dbReference>
<dbReference type="InterPro" id="IPR023352">
    <property type="entry name" value="MAPEG-like_dom_sf"/>
</dbReference>
<dbReference type="AlphaFoldDB" id="A0A4T2A1Q0"/>
<evidence type="ECO:0000256" key="5">
    <source>
        <dbReference type="SAM" id="Phobius"/>
    </source>
</evidence>
<keyword evidence="4 5" id="KW-0472">Membrane</keyword>
<keyword evidence="3 5" id="KW-1133">Transmembrane helix</keyword>
<comment type="caution">
    <text evidence="6">The sequence shown here is derived from an EMBL/GenBank/DDBJ whole genome shotgun (WGS) entry which is preliminary data.</text>
</comment>
<keyword evidence="2 5" id="KW-0812">Transmembrane</keyword>
<reference evidence="6 7" key="1">
    <citation type="submission" date="2018-10" db="EMBL/GenBank/DDBJ databases">
        <title>Pseudomonas leptonychotis sp. nov., isolated from Weddell seals in Antarctica.</title>
        <authorList>
            <person name="Novakova D."/>
            <person name="Svec P."/>
            <person name="Kralova S."/>
            <person name="Kristofova L."/>
            <person name="Zeman M."/>
            <person name="Pantucek R."/>
            <person name="Maslanova I."/>
            <person name="Sedlacek I."/>
        </authorList>
    </citation>
    <scope>NUCLEOTIDE SEQUENCE [LARGE SCALE GENOMIC DNA]</scope>
    <source>
        <strain evidence="6 7">CCM 8849</strain>
    </source>
</reference>
<gene>
    <name evidence="6" type="ORF">D8779_09885</name>
</gene>
<evidence type="ECO:0008006" key="8">
    <source>
        <dbReference type="Google" id="ProtNLM"/>
    </source>
</evidence>
<protein>
    <recommendedName>
        <fullName evidence="8">MAPEG family protein</fullName>
    </recommendedName>
</protein>
<evidence type="ECO:0000256" key="2">
    <source>
        <dbReference type="ARBA" id="ARBA00022692"/>
    </source>
</evidence>
<organism evidence="6 7">
    <name type="scientific">Pseudomonas leptonychotis</name>
    <dbReference type="NCBI Taxonomy" id="2448482"/>
    <lineage>
        <taxon>Bacteria</taxon>
        <taxon>Pseudomonadati</taxon>
        <taxon>Pseudomonadota</taxon>
        <taxon>Gammaproteobacteria</taxon>
        <taxon>Pseudomonadales</taxon>
        <taxon>Pseudomonadaceae</taxon>
        <taxon>Pseudomonas</taxon>
    </lineage>
</organism>
<dbReference type="OrthoDB" id="328594at2"/>
<dbReference type="Pfam" id="PF01124">
    <property type="entry name" value="MAPEG"/>
    <property type="match status" value="1"/>
</dbReference>
<feature type="transmembrane region" description="Helical" evidence="5">
    <location>
        <begin position="62"/>
        <end position="89"/>
    </location>
</feature>
<dbReference type="Gene3D" id="1.20.120.550">
    <property type="entry name" value="Membrane associated eicosanoid/glutathione metabolism-like domain"/>
    <property type="match status" value="1"/>
</dbReference>
<evidence type="ECO:0000313" key="6">
    <source>
        <dbReference type="EMBL" id="TIH10963.1"/>
    </source>
</evidence>
<proteinExistence type="predicted"/>
<feature type="transmembrane region" description="Helical" evidence="5">
    <location>
        <begin position="109"/>
        <end position="130"/>
    </location>
</feature>
<evidence type="ECO:0000256" key="4">
    <source>
        <dbReference type="ARBA" id="ARBA00023136"/>
    </source>
</evidence>
<accession>A0A4T2A1Q0</accession>
<sequence length="136" mass="15029">MNSLIIPMAAHIALTSFLYVLLTIARAPKVWGIYKNPDGTNPWAAVEPRISANLSNQFEWPVFFYAACLLLIHSPSALNAATWLAWIFIAGRVAHSCVQILTTNVRLRGLVFTINFLATLGLWTVAVLTFQSIKTA</sequence>
<dbReference type="InterPro" id="IPR001129">
    <property type="entry name" value="Membr-assoc_MAPEG"/>
</dbReference>
<evidence type="ECO:0000256" key="1">
    <source>
        <dbReference type="ARBA" id="ARBA00004370"/>
    </source>
</evidence>
<dbReference type="GO" id="GO:0016020">
    <property type="term" value="C:membrane"/>
    <property type="evidence" value="ECO:0007669"/>
    <property type="project" value="UniProtKB-SubCell"/>
</dbReference>
<dbReference type="EMBL" id="RFLV01000001">
    <property type="protein sequence ID" value="TIH10963.1"/>
    <property type="molecule type" value="Genomic_DNA"/>
</dbReference>
<comment type="subcellular location">
    <subcellularLocation>
        <location evidence="1">Membrane</location>
    </subcellularLocation>
</comment>